<dbReference type="GO" id="GO:0005737">
    <property type="term" value="C:cytoplasm"/>
    <property type="evidence" value="ECO:0007669"/>
    <property type="project" value="TreeGrafter"/>
</dbReference>
<dbReference type="GO" id="GO:0017017">
    <property type="term" value="F:MAP kinase tyrosine/serine/threonine phosphatase activity"/>
    <property type="evidence" value="ECO:0007669"/>
    <property type="project" value="TreeGrafter"/>
</dbReference>
<evidence type="ECO:0000256" key="5">
    <source>
        <dbReference type="SAM" id="MobiDB-lite"/>
    </source>
</evidence>
<protein>
    <recommendedName>
        <fullName evidence="2">protein-tyrosine-phosphatase</fullName>
        <ecNumber evidence="2">3.1.3.48</ecNumber>
    </recommendedName>
</protein>
<dbReference type="PANTHER" id="PTHR10159:SF519">
    <property type="entry name" value="DUAL SPECIFICITY PROTEIN PHOSPHATASE MPK3"/>
    <property type="match status" value="1"/>
</dbReference>
<dbReference type="EC" id="3.1.3.48" evidence="2"/>
<dbReference type="OrthoDB" id="2017893at2759"/>
<feature type="compositionally biased region" description="Polar residues" evidence="5">
    <location>
        <begin position="103"/>
        <end position="119"/>
    </location>
</feature>
<evidence type="ECO:0000259" key="7">
    <source>
        <dbReference type="PROSITE" id="PS50056"/>
    </source>
</evidence>
<evidence type="ECO:0000256" key="3">
    <source>
        <dbReference type="ARBA" id="ARBA00022801"/>
    </source>
</evidence>
<keyword evidence="3" id="KW-0378">Hydrolase</keyword>
<proteinExistence type="inferred from homology"/>
<feature type="compositionally biased region" description="Basic and acidic residues" evidence="5">
    <location>
        <begin position="251"/>
        <end position="265"/>
    </location>
</feature>
<dbReference type="PROSITE" id="PS00383">
    <property type="entry name" value="TYR_PHOSPHATASE_1"/>
    <property type="match status" value="1"/>
</dbReference>
<dbReference type="InterPro" id="IPR029021">
    <property type="entry name" value="Prot-tyrosine_phosphatase-like"/>
</dbReference>
<keyword evidence="9" id="KW-1185">Reference proteome</keyword>
<dbReference type="PANTHER" id="PTHR10159">
    <property type="entry name" value="DUAL SPECIFICITY PROTEIN PHOSPHATASE"/>
    <property type="match status" value="1"/>
</dbReference>
<dbReference type="SUPFAM" id="SSF52799">
    <property type="entry name" value="(Phosphotyrosine protein) phosphatases II"/>
    <property type="match status" value="1"/>
</dbReference>
<feature type="domain" description="Tyrosine-protein phosphatase" evidence="6">
    <location>
        <begin position="53"/>
        <end position="241"/>
    </location>
</feature>
<evidence type="ECO:0000313" key="9">
    <source>
        <dbReference type="Proteomes" id="UP001140091"/>
    </source>
</evidence>
<evidence type="ECO:0000313" key="8">
    <source>
        <dbReference type="EMBL" id="KAJ2928780.1"/>
    </source>
</evidence>
<organism evidence="8 9">
    <name type="scientific">Candolleomyces eurysporus</name>
    <dbReference type="NCBI Taxonomy" id="2828524"/>
    <lineage>
        <taxon>Eukaryota</taxon>
        <taxon>Fungi</taxon>
        <taxon>Dikarya</taxon>
        <taxon>Basidiomycota</taxon>
        <taxon>Agaricomycotina</taxon>
        <taxon>Agaricomycetes</taxon>
        <taxon>Agaricomycetidae</taxon>
        <taxon>Agaricales</taxon>
        <taxon>Agaricineae</taxon>
        <taxon>Psathyrellaceae</taxon>
        <taxon>Candolleomyces</taxon>
    </lineage>
</organism>
<dbReference type="EMBL" id="JANBPK010000919">
    <property type="protein sequence ID" value="KAJ2928780.1"/>
    <property type="molecule type" value="Genomic_DNA"/>
</dbReference>
<dbReference type="SMART" id="SM00195">
    <property type="entry name" value="DSPc"/>
    <property type="match status" value="1"/>
</dbReference>
<feature type="compositionally biased region" description="Acidic residues" evidence="5">
    <location>
        <begin position="366"/>
        <end position="375"/>
    </location>
</feature>
<dbReference type="Proteomes" id="UP001140091">
    <property type="component" value="Unassembled WGS sequence"/>
</dbReference>
<name>A0A9W8JDA9_9AGAR</name>
<evidence type="ECO:0000256" key="1">
    <source>
        <dbReference type="ARBA" id="ARBA00008601"/>
    </source>
</evidence>
<feature type="region of interest" description="Disordered" evidence="5">
    <location>
        <begin position="358"/>
        <end position="436"/>
    </location>
</feature>
<feature type="region of interest" description="Disordered" evidence="5">
    <location>
        <begin position="1"/>
        <end position="26"/>
    </location>
</feature>
<feature type="region of interest" description="Disordered" evidence="5">
    <location>
        <begin position="241"/>
        <end position="278"/>
    </location>
</feature>
<dbReference type="PROSITE" id="PS50056">
    <property type="entry name" value="TYR_PHOSPHATASE_2"/>
    <property type="match status" value="1"/>
</dbReference>
<comment type="caution">
    <text evidence="8">The sequence shown here is derived from an EMBL/GenBank/DDBJ whole genome shotgun (WGS) entry which is preliminary data.</text>
</comment>
<dbReference type="InterPro" id="IPR000387">
    <property type="entry name" value="Tyr_Pase_dom"/>
</dbReference>
<reference evidence="8" key="1">
    <citation type="submission" date="2022-06" db="EMBL/GenBank/DDBJ databases">
        <title>Genome Sequence of Candolleomyces eurysporus.</title>
        <authorList>
            <person name="Buettner E."/>
        </authorList>
    </citation>
    <scope>NUCLEOTIDE SEQUENCE</scope>
    <source>
        <strain evidence="8">VTCC 930004</strain>
    </source>
</reference>
<evidence type="ECO:0000256" key="4">
    <source>
        <dbReference type="ARBA" id="ARBA00022912"/>
    </source>
</evidence>
<dbReference type="Pfam" id="PF00782">
    <property type="entry name" value="DSPc"/>
    <property type="match status" value="1"/>
</dbReference>
<dbReference type="PROSITE" id="PS50054">
    <property type="entry name" value="TYR_PHOSPHATASE_DUAL"/>
    <property type="match status" value="1"/>
</dbReference>
<feature type="non-terminal residue" evidence="8">
    <location>
        <position position="575"/>
    </location>
</feature>
<dbReference type="AlphaFoldDB" id="A0A9W8JDA9"/>
<dbReference type="InterPro" id="IPR020422">
    <property type="entry name" value="TYR_PHOSPHATASE_DUAL_dom"/>
</dbReference>
<dbReference type="InterPro" id="IPR000340">
    <property type="entry name" value="Dual-sp_phosphatase_cat-dom"/>
</dbReference>
<accession>A0A9W8JDA9</accession>
<comment type="similarity">
    <text evidence="1">Belongs to the protein-tyrosine phosphatase family. Non-receptor class dual specificity subfamily.</text>
</comment>
<evidence type="ECO:0000259" key="6">
    <source>
        <dbReference type="PROSITE" id="PS50054"/>
    </source>
</evidence>
<feature type="domain" description="Tyrosine specific protein phosphatases" evidence="7">
    <location>
        <begin position="149"/>
        <end position="206"/>
    </location>
</feature>
<keyword evidence="4" id="KW-0904">Protein phosphatase</keyword>
<dbReference type="GO" id="GO:0033550">
    <property type="term" value="F:MAP kinase tyrosine phosphatase activity"/>
    <property type="evidence" value="ECO:0007669"/>
    <property type="project" value="TreeGrafter"/>
</dbReference>
<dbReference type="GO" id="GO:0008330">
    <property type="term" value="F:protein tyrosine/threonine phosphatase activity"/>
    <property type="evidence" value="ECO:0007669"/>
    <property type="project" value="TreeGrafter"/>
</dbReference>
<dbReference type="Gene3D" id="3.90.190.10">
    <property type="entry name" value="Protein tyrosine phosphatase superfamily"/>
    <property type="match status" value="1"/>
</dbReference>
<dbReference type="InterPro" id="IPR016130">
    <property type="entry name" value="Tyr_Pase_AS"/>
</dbReference>
<gene>
    <name evidence="8" type="ORF">H1R20_g8316</name>
</gene>
<feature type="region of interest" description="Disordered" evidence="5">
    <location>
        <begin position="97"/>
        <end position="123"/>
    </location>
</feature>
<evidence type="ECO:0000256" key="2">
    <source>
        <dbReference type="ARBA" id="ARBA00013064"/>
    </source>
</evidence>
<dbReference type="GO" id="GO:0043409">
    <property type="term" value="P:negative regulation of MAPK cascade"/>
    <property type="evidence" value="ECO:0007669"/>
    <property type="project" value="TreeGrafter"/>
</dbReference>
<sequence>MRNAKRLSISIPSAERPRRPSVVSLPAASNPLTSLLHRKDEDGGAEDVPYADGPVQIIPGIWIGSEENARDWKGLMERGIKAILNVAKEVSSPFDNAPRGLRTVSSTPNFRRSQQSDSTYYPPHLPSGRPGMHYLKLEWSHGQQDLVNNGFQAAMSFVDDALARSEGVLVHCQCGISRSATMVIALVMRAAAERSPHVPPEVWALKGMQGAYAFVKEKSPVVGPNMSLILQLVDYEKMLRGETSSPGSDDSFAKDAEWGRRRQEMDQCSSPEEESMDNSAIMQEARALDKAMEDRIVARKASTSSIGSTGSGIGMGHAWRSRYGSRKRTGSIASNHTSNSIISEDLLEEDEEEALLGVGGGFDSERPDDDNDDASDIPPFTAKGITSFAPPPSAPAWKTSFSALPPPPAPRTAVRSSFDIPPRPLAKPKKRPFSISVLPPVPSSPIVIEQDSEQDSEPSAPVAASLPLPRIRKRAESTRLIPPPLSLRNPVRRASATSDTSLLAAVNTPSQTLFVFPPSPTLTTRTPSTMTLTSEAANGPVPFPTISTPRISAFLQKGALGFSKVDARGYFGLPS</sequence>